<dbReference type="RefSeq" id="WP_126468349.1">
    <property type="nucleotide sequence ID" value="NZ_RXOE01000001.1"/>
</dbReference>
<dbReference type="Gene3D" id="2.40.420.20">
    <property type="match status" value="1"/>
</dbReference>
<sequence>MRIHSLHSSTRWRLAAGIALAATLLAACGPQTAPPAPPPPEVGVIAVQPRDVPLVKDMVGRLSPFLSANVTARVSGVLQRRTYVEGANVRQGQVLFEIDPGFYRAQLENALAVLAQDQATLANARMTAARNRQLLPVGSVSQQTVDNSDAAERSAAARVRADEAAVATARLNLGYTKVTSPIDGIAGQQQLTVGAVVGNGTSDGGANGTLLATVQQIDPLYVNFTVSADELMALRQAQAQGRVSLAQQNRVQVKVRLPNGAPYEHPGTLDFTAAVVNAATGAVNLRARLPNPQQALLPGLYVTLSAELGEQKQVFLVPQRAILRDTAGAYALVVGPDAKVLRKNVQAGTARGSDWIVTGGLAAGDRVIVSGLQGAAPGREVKASDWQPPPPAPVPGNVPAPAPAAPASAPAR</sequence>
<comment type="caution">
    <text evidence="9">The sequence shown here is derived from an EMBL/GenBank/DDBJ whole genome shotgun (WGS) entry which is preliminary data.</text>
</comment>
<keyword evidence="4" id="KW-0732">Signal</keyword>
<dbReference type="NCBIfam" id="TIGR01730">
    <property type="entry name" value="RND_mfp"/>
    <property type="match status" value="1"/>
</dbReference>
<evidence type="ECO:0000313" key="10">
    <source>
        <dbReference type="Proteomes" id="UP000267418"/>
    </source>
</evidence>
<dbReference type="SUPFAM" id="SSF111369">
    <property type="entry name" value="HlyD-like secretion proteins"/>
    <property type="match status" value="1"/>
</dbReference>
<dbReference type="Pfam" id="PF25876">
    <property type="entry name" value="HH_MFP_RND"/>
    <property type="match status" value="1"/>
</dbReference>
<comment type="subcellular location">
    <subcellularLocation>
        <location evidence="1">Cell envelope</location>
    </subcellularLocation>
</comment>
<feature type="chain" id="PRO_5018696419" evidence="4">
    <location>
        <begin position="22"/>
        <end position="412"/>
    </location>
</feature>
<evidence type="ECO:0000259" key="7">
    <source>
        <dbReference type="Pfam" id="PF25944"/>
    </source>
</evidence>
<feature type="domain" description="Multidrug resistance protein MdtA-like barrel-sandwich hybrid" evidence="6">
    <location>
        <begin position="68"/>
        <end position="203"/>
    </location>
</feature>
<dbReference type="Pfam" id="PF25917">
    <property type="entry name" value="BSH_RND"/>
    <property type="match status" value="1"/>
</dbReference>
<evidence type="ECO:0000256" key="4">
    <source>
        <dbReference type="SAM" id="SignalP"/>
    </source>
</evidence>
<feature type="domain" description="Multidrug resistance protein MdtA-like C-terminal permuted SH3" evidence="8">
    <location>
        <begin position="313"/>
        <end position="373"/>
    </location>
</feature>
<comment type="similarity">
    <text evidence="2">Belongs to the membrane fusion protein (MFP) (TC 8.A.1) family.</text>
</comment>
<dbReference type="PROSITE" id="PS51257">
    <property type="entry name" value="PROKAR_LIPOPROTEIN"/>
    <property type="match status" value="1"/>
</dbReference>
<accession>A0A3S0J7N4</accession>
<dbReference type="EMBL" id="RXOE01000001">
    <property type="protein sequence ID" value="RTQ36191.1"/>
    <property type="molecule type" value="Genomic_DNA"/>
</dbReference>
<dbReference type="GO" id="GO:0022857">
    <property type="term" value="F:transmembrane transporter activity"/>
    <property type="evidence" value="ECO:0007669"/>
    <property type="project" value="InterPro"/>
</dbReference>
<dbReference type="InterPro" id="IPR058624">
    <property type="entry name" value="MdtA-like_HH"/>
</dbReference>
<dbReference type="InterPro" id="IPR006143">
    <property type="entry name" value="RND_pump_MFP"/>
</dbReference>
<dbReference type="InterPro" id="IPR058626">
    <property type="entry name" value="MdtA-like_b-barrel"/>
</dbReference>
<evidence type="ECO:0000259" key="6">
    <source>
        <dbReference type="Pfam" id="PF25917"/>
    </source>
</evidence>
<dbReference type="Gene3D" id="2.40.50.100">
    <property type="match status" value="1"/>
</dbReference>
<evidence type="ECO:0000256" key="1">
    <source>
        <dbReference type="ARBA" id="ARBA00004196"/>
    </source>
</evidence>
<dbReference type="Proteomes" id="UP000267418">
    <property type="component" value="Unassembled WGS sequence"/>
</dbReference>
<gene>
    <name evidence="9" type="ORF">EJP69_00070</name>
</gene>
<dbReference type="InterPro" id="IPR058625">
    <property type="entry name" value="MdtA-like_BSH"/>
</dbReference>
<dbReference type="Pfam" id="PF25967">
    <property type="entry name" value="RND-MFP_C"/>
    <property type="match status" value="1"/>
</dbReference>
<feature type="compositionally biased region" description="Pro residues" evidence="3">
    <location>
        <begin position="387"/>
        <end position="404"/>
    </location>
</feature>
<dbReference type="FunFam" id="2.40.420.20:FF:000001">
    <property type="entry name" value="Efflux RND transporter periplasmic adaptor subunit"/>
    <property type="match status" value="1"/>
</dbReference>
<dbReference type="Pfam" id="PF25944">
    <property type="entry name" value="Beta-barrel_RND"/>
    <property type="match status" value="1"/>
</dbReference>
<evidence type="ECO:0000259" key="5">
    <source>
        <dbReference type="Pfam" id="PF25876"/>
    </source>
</evidence>
<dbReference type="AlphaFoldDB" id="A0A3S0J7N4"/>
<reference evidence="9 10" key="1">
    <citation type="submission" date="2018-12" db="EMBL/GenBank/DDBJ databases">
        <title>The genome of Variovorax gossypii DSM 100435.</title>
        <authorList>
            <person name="Gao J."/>
            <person name="Sun J."/>
        </authorList>
    </citation>
    <scope>NUCLEOTIDE SEQUENCE [LARGE SCALE GENOMIC DNA]</scope>
    <source>
        <strain evidence="9 10">DSM 100435</strain>
    </source>
</reference>
<protein>
    <submittedName>
        <fullName evidence="9">Efflux RND transporter periplasmic adaptor subunit</fullName>
    </submittedName>
</protein>
<feature type="region of interest" description="Disordered" evidence="3">
    <location>
        <begin position="378"/>
        <end position="412"/>
    </location>
</feature>
<feature type="signal peptide" evidence="4">
    <location>
        <begin position="1"/>
        <end position="21"/>
    </location>
</feature>
<keyword evidence="10" id="KW-1185">Reference proteome</keyword>
<dbReference type="PANTHER" id="PTHR30158">
    <property type="entry name" value="ACRA/E-RELATED COMPONENT OF DRUG EFFLUX TRANSPORTER"/>
    <property type="match status" value="1"/>
</dbReference>
<evidence type="ECO:0000259" key="8">
    <source>
        <dbReference type="Pfam" id="PF25967"/>
    </source>
</evidence>
<evidence type="ECO:0000256" key="2">
    <source>
        <dbReference type="ARBA" id="ARBA00009477"/>
    </source>
</evidence>
<feature type="domain" description="Multidrug resistance protein MdtA-like alpha-helical hairpin" evidence="5">
    <location>
        <begin position="106"/>
        <end position="176"/>
    </location>
</feature>
<dbReference type="Gene3D" id="1.10.287.470">
    <property type="entry name" value="Helix hairpin bin"/>
    <property type="match status" value="1"/>
</dbReference>
<proteinExistence type="inferred from homology"/>
<evidence type="ECO:0000313" key="9">
    <source>
        <dbReference type="EMBL" id="RTQ36191.1"/>
    </source>
</evidence>
<organism evidence="9 10">
    <name type="scientific">Variovorax gossypii</name>
    <dbReference type="NCBI Taxonomy" id="1679495"/>
    <lineage>
        <taxon>Bacteria</taxon>
        <taxon>Pseudomonadati</taxon>
        <taxon>Pseudomonadota</taxon>
        <taxon>Betaproteobacteria</taxon>
        <taxon>Burkholderiales</taxon>
        <taxon>Comamonadaceae</taxon>
        <taxon>Variovorax</taxon>
    </lineage>
</organism>
<dbReference type="GO" id="GO:0030313">
    <property type="term" value="C:cell envelope"/>
    <property type="evidence" value="ECO:0007669"/>
    <property type="project" value="UniProtKB-SubCell"/>
</dbReference>
<dbReference type="Gene3D" id="2.40.30.170">
    <property type="match status" value="1"/>
</dbReference>
<dbReference type="GO" id="GO:0005886">
    <property type="term" value="C:plasma membrane"/>
    <property type="evidence" value="ECO:0007669"/>
    <property type="project" value="TreeGrafter"/>
</dbReference>
<dbReference type="InterPro" id="IPR058627">
    <property type="entry name" value="MdtA-like_C"/>
</dbReference>
<dbReference type="OrthoDB" id="9783047at2"/>
<feature type="domain" description="Multidrug resistance protein MdtA-like beta-barrel" evidence="7">
    <location>
        <begin position="219"/>
        <end position="308"/>
    </location>
</feature>
<dbReference type="GO" id="GO:0046677">
    <property type="term" value="P:response to antibiotic"/>
    <property type="evidence" value="ECO:0007669"/>
    <property type="project" value="TreeGrafter"/>
</dbReference>
<evidence type="ECO:0000256" key="3">
    <source>
        <dbReference type="SAM" id="MobiDB-lite"/>
    </source>
</evidence>
<name>A0A3S0J7N4_9BURK</name>
<dbReference type="PANTHER" id="PTHR30158:SF3">
    <property type="entry name" value="MULTIDRUG EFFLUX PUMP SUBUNIT ACRA-RELATED"/>
    <property type="match status" value="1"/>
</dbReference>